<dbReference type="Gene3D" id="2.130.10.10">
    <property type="entry name" value="YVTN repeat-like/Quinoprotein amine dehydrogenase"/>
    <property type="match status" value="1"/>
</dbReference>
<proteinExistence type="predicted"/>
<dbReference type="Proteomes" id="UP000624703">
    <property type="component" value="Unassembled WGS sequence"/>
</dbReference>
<protein>
    <submittedName>
        <fullName evidence="1">Uncharacterized protein</fullName>
    </submittedName>
</protein>
<name>A0A8J7SHN3_9BACT</name>
<dbReference type="EMBL" id="JAENIM010000009">
    <property type="protein sequence ID" value="MBK1789926.1"/>
    <property type="molecule type" value="Genomic_DNA"/>
</dbReference>
<organism evidence="1 2">
    <name type="scientific">Persicirhabdus sediminis</name>
    <dbReference type="NCBI Taxonomy" id="454144"/>
    <lineage>
        <taxon>Bacteria</taxon>
        <taxon>Pseudomonadati</taxon>
        <taxon>Verrucomicrobiota</taxon>
        <taxon>Verrucomicrobiia</taxon>
        <taxon>Verrucomicrobiales</taxon>
        <taxon>Verrucomicrobiaceae</taxon>
        <taxon>Persicirhabdus</taxon>
    </lineage>
</organism>
<comment type="caution">
    <text evidence="1">The sequence shown here is derived from an EMBL/GenBank/DDBJ whole genome shotgun (WGS) entry which is preliminary data.</text>
</comment>
<dbReference type="InterPro" id="IPR015943">
    <property type="entry name" value="WD40/YVTN_repeat-like_dom_sf"/>
</dbReference>
<gene>
    <name evidence="1" type="ORF">JIN82_02020</name>
</gene>
<dbReference type="AlphaFoldDB" id="A0A8J7SHN3"/>
<evidence type="ECO:0000313" key="1">
    <source>
        <dbReference type="EMBL" id="MBK1789926.1"/>
    </source>
</evidence>
<dbReference type="SUPFAM" id="SSF63829">
    <property type="entry name" value="Calcium-dependent phosphotriesterase"/>
    <property type="match status" value="1"/>
</dbReference>
<keyword evidence="2" id="KW-1185">Reference proteome</keyword>
<sequence>MWGSMAMADDGAVIKHQFIATDESRAQLIHVNEFNPNENWAVELPGNREVHLLSEGRVLVNTLTGYREYDVQTGKMLKDVSRWKGVQSAVRTENGHTFVANSNEIIELDAEDNEVKSYDLKMGKFFRQLRFSEEGDFLFTSAKTKVKQVKKDGTVVRELDLAKAVSKAAKPYGIEPDSKGHFWVSTGYGGQLIELDSDWKVVGLLPEKLEQDGFKMHFISQIQHMDNGNIMLAHWTGHKPMDSKKAPQLLEFNRQGELVWKWHDAEMAGTLHGIIILQ</sequence>
<evidence type="ECO:0000313" key="2">
    <source>
        <dbReference type="Proteomes" id="UP000624703"/>
    </source>
</evidence>
<reference evidence="1" key="1">
    <citation type="submission" date="2021-01" db="EMBL/GenBank/DDBJ databases">
        <title>Modified the classification status of verrucomicrobia.</title>
        <authorList>
            <person name="Feng X."/>
        </authorList>
    </citation>
    <scope>NUCLEOTIDE SEQUENCE</scope>
    <source>
        <strain evidence="1">_KCTC 22039</strain>
    </source>
</reference>
<accession>A0A8J7SHN3</accession>